<gene>
    <name evidence="1" type="ORF">ADICEAN_04227</name>
</gene>
<dbReference type="EMBL" id="AODQ01000219">
    <property type="protein sequence ID" value="EMR00649.1"/>
    <property type="molecule type" value="Genomic_DNA"/>
</dbReference>
<reference evidence="1 2" key="1">
    <citation type="journal article" date="2013" name="Genome Announc.">
        <title>Draft Genome Sequence of Cesiribacter andamanensis Strain AMV16T, Isolated from a Soil Sample from a Mud Volcano in the Andaman Islands, India.</title>
        <authorList>
            <person name="Shivaji S."/>
            <person name="Ara S."/>
            <person name="Begum Z."/>
            <person name="Srinivas T.N."/>
            <person name="Singh A."/>
            <person name="Kumar Pinnaka A."/>
        </authorList>
    </citation>
    <scope>NUCLEOTIDE SEQUENCE [LARGE SCALE GENOMIC DNA]</scope>
    <source>
        <strain evidence="1 2">AMV16</strain>
    </source>
</reference>
<evidence type="ECO:0000313" key="1">
    <source>
        <dbReference type="EMBL" id="EMR00649.1"/>
    </source>
</evidence>
<keyword evidence="2" id="KW-1185">Reference proteome</keyword>
<dbReference type="Proteomes" id="UP000011910">
    <property type="component" value="Unassembled WGS sequence"/>
</dbReference>
<evidence type="ECO:0000313" key="2">
    <source>
        <dbReference type="Proteomes" id="UP000011910"/>
    </source>
</evidence>
<dbReference type="InterPro" id="IPR036291">
    <property type="entry name" value="NAD(P)-bd_dom_sf"/>
</dbReference>
<dbReference type="eggNOG" id="COG0451">
    <property type="taxonomic scope" value="Bacteria"/>
</dbReference>
<dbReference type="STRING" id="1279009.ADICEAN_04227"/>
<sequence>MRLGNVYGYNRSMRFDAVINRFMFDAHYKGRIQIDGSGEQYRAFLHIGRLTPLLTALRQAAVPTGIYNVVDRNLQVLDVVDVLKEIYPELEFIFTNQHLQLAQLRVNPASALHQFLPWQEPLPLKEELLAFQEKFSY</sequence>
<dbReference type="OrthoDB" id="9795501at2"/>
<accession>M7NQ42</accession>
<dbReference type="Gene3D" id="3.40.50.720">
    <property type="entry name" value="NAD(P)-binding Rossmann-like Domain"/>
    <property type="match status" value="1"/>
</dbReference>
<protein>
    <submittedName>
        <fullName evidence="1">Uncharacterized protein</fullName>
    </submittedName>
</protein>
<organism evidence="1 2">
    <name type="scientific">Cesiribacter andamanensis AMV16</name>
    <dbReference type="NCBI Taxonomy" id="1279009"/>
    <lineage>
        <taxon>Bacteria</taxon>
        <taxon>Pseudomonadati</taxon>
        <taxon>Bacteroidota</taxon>
        <taxon>Cytophagia</taxon>
        <taxon>Cytophagales</taxon>
        <taxon>Cesiribacteraceae</taxon>
        <taxon>Cesiribacter</taxon>
    </lineage>
</organism>
<dbReference type="AlphaFoldDB" id="M7NQ42"/>
<proteinExistence type="predicted"/>
<dbReference type="SUPFAM" id="SSF51735">
    <property type="entry name" value="NAD(P)-binding Rossmann-fold domains"/>
    <property type="match status" value="1"/>
</dbReference>
<name>M7NQ42_9BACT</name>
<comment type="caution">
    <text evidence="1">The sequence shown here is derived from an EMBL/GenBank/DDBJ whole genome shotgun (WGS) entry which is preliminary data.</text>
</comment>